<dbReference type="PANTHER" id="PTHR37485">
    <property type="entry name" value="CELL DIVISION PROTEIN FTSB"/>
    <property type="match status" value="1"/>
</dbReference>
<organism evidence="8 9">
    <name type="scientific">Gilvimarinus algae</name>
    <dbReference type="NCBI Taxonomy" id="3058037"/>
    <lineage>
        <taxon>Bacteria</taxon>
        <taxon>Pseudomonadati</taxon>
        <taxon>Pseudomonadota</taxon>
        <taxon>Gammaproteobacteria</taxon>
        <taxon>Cellvibrionales</taxon>
        <taxon>Cellvibrionaceae</taxon>
        <taxon>Gilvimarinus</taxon>
    </lineage>
</organism>
<feature type="coiled-coil region" evidence="7">
    <location>
        <begin position="29"/>
        <end position="56"/>
    </location>
</feature>
<evidence type="ECO:0000313" key="8">
    <source>
        <dbReference type="EMBL" id="MDO3383986.1"/>
    </source>
</evidence>
<evidence type="ECO:0000256" key="2">
    <source>
        <dbReference type="ARBA" id="ARBA00022618"/>
    </source>
</evidence>
<evidence type="ECO:0000256" key="1">
    <source>
        <dbReference type="ARBA" id="ARBA00022475"/>
    </source>
</evidence>
<evidence type="ECO:0000256" key="3">
    <source>
        <dbReference type="ARBA" id="ARBA00022692"/>
    </source>
</evidence>
<comment type="caution">
    <text evidence="8">The sequence shown here is derived from an EMBL/GenBank/DDBJ whole genome shotgun (WGS) entry which is preliminary data.</text>
</comment>
<feature type="topological domain" description="Periplasmic" evidence="7">
    <location>
        <begin position="22"/>
        <end position="91"/>
    </location>
</feature>
<dbReference type="PANTHER" id="PTHR37485:SF1">
    <property type="entry name" value="CELL DIVISION PROTEIN FTSB"/>
    <property type="match status" value="1"/>
</dbReference>
<dbReference type="Pfam" id="PF04977">
    <property type="entry name" value="DivIC"/>
    <property type="match status" value="1"/>
</dbReference>
<dbReference type="EMBL" id="JAULRT010000062">
    <property type="protein sequence ID" value="MDO3383986.1"/>
    <property type="molecule type" value="Genomic_DNA"/>
</dbReference>
<name>A0ABT8TIR2_9GAMM</name>
<keyword evidence="5 7" id="KW-0472">Membrane</keyword>
<dbReference type="HAMAP" id="MF_00599">
    <property type="entry name" value="FtsB"/>
    <property type="match status" value="1"/>
</dbReference>
<dbReference type="RefSeq" id="WP_302715168.1">
    <property type="nucleotide sequence ID" value="NZ_JAULRT010000062.1"/>
</dbReference>
<keyword evidence="6 7" id="KW-0131">Cell cycle</keyword>
<comment type="subunit">
    <text evidence="7">Part of a complex composed of FtsB, FtsL and FtsQ.</text>
</comment>
<feature type="topological domain" description="Cytoplasmic" evidence="7">
    <location>
        <begin position="1"/>
        <end position="3"/>
    </location>
</feature>
<comment type="function">
    <text evidence="7">Essential cell division protein. May link together the upstream cell division proteins, which are predominantly cytoplasmic, with the downstream cell division proteins, which are predominantly periplasmic.</text>
</comment>
<dbReference type="InterPro" id="IPR007060">
    <property type="entry name" value="FtsL/DivIC"/>
</dbReference>
<dbReference type="GO" id="GO:0051301">
    <property type="term" value="P:cell division"/>
    <property type="evidence" value="ECO:0007669"/>
    <property type="project" value="UniProtKB-KW"/>
</dbReference>
<reference evidence="8" key="1">
    <citation type="submission" date="2023-07" db="EMBL/GenBank/DDBJ databases">
        <title>Gilvimarinus algae sp. nov., isolated from the surface of Kelp.</title>
        <authorList>
            <person name="Sun Y.Y."/>
            <person name="Gong Y."/>
            <person name="Du Z.J."/>
        </authorList>
    </citation>
    <scope>NUCLEOTIDE SEQUENCE</scope>
    <source>
        <strain evidence="8">SDUM040014</strain>
    </source>
</reference>
<gene>
    <name evidence="7 8" type="primary">ftsB</name>
    <name evidence="8" type="ORF">QWI16_17525</name>
</gene>
<evidence type="ECO:0000256" key="4">
    <source>
        <dbReference type="ARBA" id="ARBA00022989"/>
    </source>
</evidence>
<keyword evidence="4 7" id="KW-1133">Transmembrane helix</keyword>
<evidence type="ECO:0000256" key="5">
    <source>
        <dbReference type="ARBA" id="ARBA00023136"/>
    </source>
</evidence>
<protein>
    <recommendedName>
        <fullName evidence="7">Cell division protein FtsB</fullName>
    </recommendedName>
</protein>
<evidence type="ECO:0000256" key="7">
    <source>
        <dbReference type="HAMAP-Rule" id="MF_00599"/>
    </source>
</evidence>
<comment type="similarity">
    <text evidence="7">Belongs to the FtsB family.</text>
</comment>
<keyword evidence="9" id="KW-1185">Reference proteome</keyword>
<keyword evidence="3 7" id="KW-0812">Transmembrane</keyword>
<keyword evidence="2 7" id="KW-0132">Cell division</keyword>
<evidence type="ECO:0000256" key="6">
    <source>
        <dbReference type="ARBA" id="ARBA00023306"/>
    </source>
</evidence>
<keyword evidence="7" id="KW-0997">Cell inner membrane</keyword>
<accession>A0ABT8TIR2</accession>
<dbReference type="InterPro" id="IPR023081">
    <property type="entry name" value="Cell_div_FtsB"/>
</dbReference>
<dbReference type="Proteomes" id="UP001168380">
    <property type="component" value="Unassembled WGS sequence"/>
</dbReference>
<sequence>MKWLLAILIAVFVGLQYRLWVGEGSYAHKVRLDDEIVRQEAENDRLRERNRVLAVEVDDLKSGHEVIEERARSDMGMVKKGETFFMTQKQQ</sequence>
<comment type="subcellular location">
    <subcellularLocation>
        <location evidence="7">Cell inner membrane</location>
        <topology evidence="7">Single-pass type II membrane protein</topology>
    </subcellularLocation>
    <text evidence="7">Localizes to the division septum.</text>
</comment>
<keyword evidence="7" id="KW-0175">Coiled coil</keyword>
<evidence type="ECO:0000313" key="9">
    <source>
        <dbReference type="Proteomes" id="UP001168380"/>
    </source>
</evidence>
<dbReference type="NCBIfam" id="NF002058">
    <property type="entry name" value="PRK00888.1"/>
    <property type="match status" value="1"/>
</dbReference>
<keyword evidence="1 7" id="KW-1003">Cell membrane</keyword>
<proteinExistence type="inferred from homology"/>